<evidence type="ECO:0000256" key="4">
    <source>
        <dbReference type="SAM" id="SignalP"/>
    </source>
</evidence>
<dbReference type="Gene3D" id="3.40.190.10">
    <property type="entry name" value="Periplasmic binding protein-like II"/>
    <property type="match status" value="2"/>
</dbReference>
<feature type="domain" description="Solute-binding protein family 3/N-terminal" evidence="5">
    <location>
        <begin position="44"/>
        <end position="265"/>
    </location>
</feature>
<dbReference type="RefSeq" id="WP_354369882.1">
    <property type="nucleotide sequence ID" value="NZ_JBEPLN010000050.1"/>
</dbReference>
<dbReference type="SUPFAM" id="SSF53850">
    <property type="entry name" value="Periplasmic binding protein-like II"/>
    <property type="match status" value="1"/>
</dbReference>
<gene>
    <name evidence="6" type="ORF">ABID28_001841</name>
</gene>
<dbReference type="Pfam" id="PF00497">
    <property type="entry name" value="SBP_bac_3"/>
    <property type="match status" value="1"/>
</dbReference>
<dbReference type="PANTHER" id="PTHR30085:SF6">
    <property type="entry name" value="ABC TRANSPORTER GLUTAMINE-BINDING PROTEIN GLNH"/>
    <property type="match status" value="1"/>
</dbReference>
<dbReference type="Proteomes" id="UP001549037">
    <property type="component" value="Unassembled WGS sequence"/>
</dbReference>
<feature type="chain" id="PRO_5045926380" evidence="4">
    <location>
        <begin position="30"/>
        <end position="270"/>
    </location>
</feature>
<evidence type="ECO:0000256" key="1">
    <source>
        <dbReference type="ARBA" id="ARBA00010333"/>
    </source>
</evidence>
<organism evidence="6 7">
    <name type="scientific">Streptococcus porcorum</name>
    <dbReference type="NCBI Taxonomy" id="701526"/>
    <lineage>
        <taxon>Bacteria</taxon>
        <taxon>Bacillati</taxon>
        <taxon>Bacillota</taxon>
        <taxon>Bacilli</taxon>
        <taxon>Lactobacillales</taxon>
        <taxon>Streptococcaceae</taxon>
        <taxon>Streptococcus</taxon>
    </lineage>
</organism>
<name>A0ABV2JHE5_9STRE</name>
<dbReference type="InterPro" id="IPR051455">
    <property type="entry name" value="Bact_solute-bind_prot3"/>
</dbReference>
<sequence length="270" mass="29809">MKKNSFFLNLLAIAVAFIVFTLSFSTVSADTLPSQVQKIKESGVLRVGVKQDVPNFGYLNSETNQYEGMEVDIARKIAKAIGVKIQFTPVTAQTREPLMDNGQVDIIIATFTITPERQESYNFSAPYYYDQIGFLVNKDSGISSSKDLDGKTIGVAQGSTTKANLKLYAEEQGISFKFAELGSYPELAISLYANRIQAFSVDKSILSGYVSSKTKILDEGFNTQEYGIATKKSNTEVIQYINTLIEKWSDDGSLEKIQAKYGLKSAEPTE</sequence>
<keyword evidence="2" id="KW-0813">Transport</keyword>
<evidence type="ECO:0000313" key="7">
    <source>
        <dbReference type="Proteomes" id="UP001549037"/>
    </source>
</evidence>
<comment type="caution">
    <text evidence="6">The sequence shown here is derived from an EMBL/GenBank/DDBJ whole genome shotgun (WGS) entry which is preliminary data.</text>
</comment>
<keyword evidence="7" id="KW-1185">Reference proteome</keyword>
<dbReference type="InterPro" id="IPR001638">
    <property type="entry name" value="Solute-binding_3/MltF_N"/>
</dbReference>
<dbReference type="CDD" id="cd13691">
    <property type="entry name" value="PBP2_Peb1a_like"/>
    <property type="match status" value="1"/>
</dbReference>
<protein>
    <submittedName>
        <fullName evidence="6">Glutamine transport system substrate-binding protein</fullName>
    </submittedName>
</protein>
<evidence type="ECO:0000313" key="6">
    <source>
        <dbReference type="EMBL" id="MET3635179.1"/>
    </source>
</evidence>
<reference evidence="6 7" key="1">
    <citation type="submission" date="2024-06" db="EMBL/GenBank/DDBJ databases">
        <title>Genomic Encyclopedia of Type Strains, Phase IV (KMG-IV): sequencing the most valuable type-strain genomes for metagenomic binning, comparative biology and taxonomic classification.</title>
        <authorList>
            <person name="Goeker M."/>
        </authorList>
    </citation>
    <scope>NUCLEOTIDE SEQUENCE [LARGE SCALE GENOMIC DNA]</scope>
    <source>
        <strain evidence="6 7">DSM 28302</strain>
    </source>
</reference>
<evidence type="ECO:0000256" key="2">
    <source>
        <dbReference type="ARBA" id="ARBA00022448"/>
    </source>
</evidence>
<dbReference type="EMBL" id="JBEPLN010000050">
    <property type="protein sequence ID" value="MET3635179.1"/>
    <property type="molecule type" value="Genomic_DNA"/>
</dbReference>
<evidence type="ECO:0000256" key="3">
    <source>
        <dbReference type="ARBA" id="ARBA00022729"/>
    </source>
</evidence>
<comment type="similarity">
    <text evidence="1">Belongs to the bacterial solute-binding protein 3 family.</text>
</comment>
<keyword evidence="3 4" id="KW-0732">Signal</keyword>
<evidence type="ECO:0000259" key="5">
    <source>
        <dbReference type="SMART" id="SM00062"/>
    </source>
</evidence>
<proteinExistence type="inferred from homology"/>
<accession>A0ABV2JHE5</accession>
<feature type="signal peptide" evidence="4">
    <location>
        <begin position="1"/>
        <end position="29"/>
    </location>
</feature>
<dbReference type="SMART" id="SM00062">
    <property type="entry name" value="PBPb"/>
    <property type="match status" value="1"/>
</dbReference>
<dbReference type="PANTHER" id="PTHR30085">
    <property type="entry name" value="AMINO ACID ABC TRANSPORTER PERMEASE"/>
    <property type="match status" value="1"/>
</dbReference>